<accession>A0A3M8EXK6</accession>
<dbReference type="AlphaFoldDB" id="A0A3M8EXK6"/>
<dbReference type="EMBL" id="JNAD02000013">
    <property type="protein sequence ID" value="RKM92658.1"/>
    <property type="molecule type" value="Genomic_DNA"/>
</dbReference>
<comment type="caution">
    <text evidence="2">The sequence shown here is derived from an EMBL/GenBank/DDBJ whole genome shotgun (WGS) entry which is preliminary data.</text>
</comment>
<evidence type="ECO:0008006" key="4">
    <source>
        <dbReference type="Google" id="ProtNLM"/>
    </source>
</evidence>
<evidence type="ECO:0000256" key="1">
    <source>
        <dbReference type="SAM" id="MobiDB-lite"/>
    </source>
</evidence>
<evidence type="ECO:0000313" key="2">
    <source>
        <dbReference type="EMBL" id="RKM92658.1"/>
    </source>
</evidence>
<keyword evidence="3" id="KW-1185">Reference proteome</keyword>
<gene>
    <name evidence="2" type="ORF">SFRA_025085</name>
</gene>
<feature type="region of interest" description="Disordered" evidence="1">
    <location>
        <begin position="61"/>
        <end position="91"/>
    </location>
</feature>
<organism evidence="2 3">
    <name type="scientific">Streptomyces xinghaiensis</name>
    <dbReference type="NCBI Taxonomy" id="1038928"/>
    <lineage>
        <taxon>Bacteria</taxon>
        <taxon>Bacillati</taxon>
        <taxon>Actinomycetota</taxon>
        <taxon>Actinomycetes</taxon>
        <taxon>Kitasatosporales</taxon>
        <taxon>Streptomycetaceae</taxon>
        <taxon>Streptomyces</taxon>
    </lineage>
</organism>
<reference evidence="2 3" key="1">
    <citation type="journal article" date="2014" name="Genome Announc.">
        <title>Draft Genome Sequence of Streptomyces fradiae ATCC 19609, a Strain Highly Sensitive to Antibiotics.</title>
        <authorList>
            <person name="Bekker O.B."/>
            <person name="Klimina K.M."/>
            <person name="Vatlin A.A."/>
            <person name="Zakharevich N.V."/>
            <person name="Kasianov A.S."/>
            <person name="Danilenko V.N."/>
        </authorList>
    </citation>
    <scope>NUCLEOTIDE SEQUENCE [LARGE SCALE GENOMIC DNA]</scope>
    <source>
        <strain evidence="2 3">ATCC 19609</strain>
    </source>
</reference>
<name>A0A3M8EXK6_9ACTN</name>
<evidence type="ECO:0000313" key="3">
    <source>
        <dbReference type="Proteomes" id="UP000028058"/>
    </source>
</evidence>
<proteinExistence type="predicted"/>
<sequence>MAADETSIKVSAAARDRLARLAAEHGTTIRSLVEELAQNTPTQAEYAERAELARAELASALGSAPSPEAEGRARALLERLGAASPGTRAAA</sequence>
<protein>
    <recommendedName>
        <fullName evidence="4">Ribbon-helix-helix protein, CopG family</fullName>
    </recommendedName>
</protein>
<dbReference type="RefSeq" id="WP_043473947.1">
    <property type="nucleotide sequence ID" value="NZ_JNAD02000013.1"/>
</dbReference>
<dbReference type="Proteomes" id="UP000028058">
    <property type="component" value="Unassembled WGS sequence"/>
</dbReference>